<evidence type="ECO:0000259" key="1">
    <source>
        <dbReference type="PROSITE" id="PS50053"/>
    </source>
</evidence>
<dbReference type="InterPro" id="IPR029071">
    <property type="entry name" value="Ubiquitin-like_domsf"/>
</dbReference>
<feature type="domain" description="WLM" evidence="2">
    <location>
        <begin position="112"/>
        <end position="296"/>
    </location>
</feature>
<sequence length="312" mass="35637">MTIDFKVTFKGKVIPLNSWDPMATIADLKQYLESETKLPIDCQKLLWKGRVLRNDQSLEAIGLSANTKIILMGSQMKEVEAIEQMDKRLIERQSFAPRLSARMVSARKPVRRQPLPDKYTFHRITVLEEFPESESARRLLERLRDDRGIRAIMQQRQWSVGELTELTPFETGILGYNRNQGQLIAIRLRTNDLSGFRHYDSIRKVLLHELTHNVWSEHDDRFHALNRQLNKDVVALDWTAHGGHRLSGGVYYDPSTEAVAVAWEGGAYRLGGLNMSSQHPETRRQLAAGAAMSRLTKQEEQELDEGCGSSKA</sequence>
<dbReference type="PANTHER" id="PTHR47795:SF1">
    <property type="entry name" value="DNA-DEPENDENT METALLOPROTEASE WSS1 HOMOLOG 2"/>
    <property type="match status" value="1"/>
</dbReference>
<dbReference type="SUPFAM" id="SSF54236">
    <property type="entry name" value="Ubiquitin-like"/>
    <property type="match status" value="1"/>
</dbReference>
<accession>A0A8H7BVE8</accession>
<evidence type="ECO:0000259" key="2">
    <source>
        <dbReference type="PROSITE" id="PS51397"/>
    </source>
</evidence>
<organism evidence="3 4">
    <name type="scientific">Apophysomyces ossiformis</name>
    <dbReference type="NCBI Taxonomy" id="679940"/>
    <lineage>
        <taxon>Eukaryota</taxon>
        <taxon>Fungi</taxon>
        <taxon>Fungi incertae sedis</taxon>
        <taxon>Mucoromycota</taxon>
        <taxon>Mucoromycotina</taxon>
        <taxon>Mucoromycetes</taxon>
        <taxon>Mucorales</taxon>
        <taxon>Mucorineae</taxon>
        <taxon>Mucoraceae</taxon>
        <taxon>Apophysomyces</taxon>
    </lineage>
</organism>
<dbReference type="Proteomes" id="UP000605846">
    <property type="component" value="Unassembled WGS sequence"/>
</dbReference>
<dbReference type="InterPro" id="IPR013536">
    <property type="entry name" value="WLM_dom"/>
</dbReference>
<dbReference type="PROSITE" id="PS51397">
    <property type="entry name" value="WLM"/>
    <property type="match status" value="1"/>
</dbReference>
<dbReference type="PROSITE" id="PS50053">
    <property type="entry name" value="UBIQUITIN_2"/>
    <property type="match status" value="1"/>
</dbReference>
<proteinExistence type="predicted"/>
<protein>
    <recommendedName>
        <fullName evidence="5">WLM-domain-containing protein</fullName>
    </recommendedName>
</protein>
<comment type="caution">
    <text evidence="3">The sequence shown here is derived from an EMBL/GenBank/DDBJ whole genome shotgun (WGS) entry which is preliminary data.</text>
</comment>
<dbReference type="GO" id="GO:0070628">
    <property type="term" value="F:proteasome binding"/>
    <property type="evidence" value="ECO:0007669"/>
    <property type="project" value="TreeGrafter"/>
</dbReference>
<dbReference type="OrthoDB" id="49605at2759"/>
<dbReference type="AlphaFoldDB" id="A0A8H7BVE8"/>
<gene>
    <name evidence="3" type="ORF">EC973_009612</name>
</gene>
<feature type="domain" description="Ubiquitin-like" evidence="1">
    <location>
        <begin position="24"/>
        <end position="78"/>
    </location>
</feature>
<dbReference type="Gene3D" id="3.10.20.90">
    <property type="entry name" value="Phosphatidylinositol 3-kinase Catalytic Subunit, Chain A, domain 1"/>
    <property type="match status" value="1"/>
</dbReference>
<reference evidence="3" key="1">
    <citation type="submission" date="2020-01" db="EMBL/GenBank/DDBJ databases">
        <title>Genome Sequencing of Three Apophysomyces-Like Fungal Strains Confirms a Novel Fungal Genus in the Mucoromycota with divergent Burkholderia-like Endosymbiotic Bacteria.</title>
        <authorList>
            <person name="Stajich J.E."/>
            <person name="Macias A.M."/>
            <person name="Carter-House D."/>
            <person name="Lovett B."/>
            <person name="Kasson L.R."/>
            <person name="Berry K."/>
            <person name="Grigoriev I."/>
            <person name="Chang Y."/>
            <person name="Spatafora J."/>
            <person name="Kasson M.T."/>
        </authorList>
    </citation>
    <scope>NUCLEOTIDE SEQUENCE</scope>
    <source>
        <strain evidence="3">NRRL A-21654</strain>
    </source>
</reference>
<name>A0A8H7BVE8_9FUNG</name>
<dbReference type="SMART" id="SM00213">
    <property type="entry name" value="UBQ"/>
    <property type="match status" value="1"/>
</dbReference>
<evidence type="ECO:0000313" key="4">
    <source>
        <dbReference type="Proteomes" id="UP000605846"/>
    </source>
</evidence>
<keyword evidence="4" id="KW-1185">Reference proteome</keyword>
<dbReference type="Pfam" id="PF08325">
    <property type="entry name" value="WLM"/>
    <property type="match status" value="1"/>
</dbReference>
<dbReference type="Pfam" id="PF00240">
    <property type="entry name" value="ubiquitin"/>
    <property type="match status" value="1"/>
</dbReference>
<dbReference type="EMBL" id="JABAYA010000097">
    <property type="protein sequence ID" value="KAF7725438.1"/>
    <property type="molecule type" value="Genomic_DNA"/>
</dbReference>
<dbReference type="InterPro" id="IPR000626">
    <property type="entry name" value="Ubiquitin-like_dom"/>
</dbReference>
<evidence type="ECO:0000313" key="3">
    <source>
        <dbReference type="EMBL" id="KAF7725438.1"/>
    </source>
</evidence>
<evidence type="ECO:0008006" key="5">
    <source>
        <dbReference type="Google" id="ProtNLM"/>
    </source>
</evidence>
<dbReference type="PANTHER" id="PTHR47795">
    <property type="entry name" value="UBIQUITIN AND WLM DOMAIN-CONTAINING METALLOPROTEASE SPCC1442.07C"/>
    <property type="match status" value="1"/>
</dbReference>